<keyword evidence="6 7" id="KW-0067">ATP-binding</keyword>
<evidence type="ECO:0000313" key="8">
    <source>
        <dbReference type="EMBL" id="MFC6953602.1"/>
    </source>
</evidence>
<comment type="catalytic activity">
    <reaction evidence="7">
        <text>AMP + ATP = 2 ADP</text>
        <dbReference type="Rhea" id="RHEA:12973"/>
        <dbReference type="ChEBI" id="CHEBI:30616"/>
        <dbReference type="ChEBI" id="CHEBI:456215"/>
        <dbReference type="ChEBI" id="CHEBI:456216"/>
        <dbReference type="EC" id="2.7.4.3"/>
    </reaction>
</comment>
<evidence type="ECO:0000256" key="2">
    <source>
        <dbReference type="ARBA" id="ARBA00022552"/>
    </source>
</evidence>
<accession>A0ABD5VDV3</accession>
<keyword evidence="2 7" id="KW-0698">rRNA processing</keyword>
<comment type="function">
    <text evidence="7">Broad-specificity nucleoside monophosphate (NMP) kinase that catalyzes the reversible transfer of the terminal phosphate group between nucleoside triphosphates and monophosphates. Has also ATPase activity. Involved in the late maturation steps of the 30S ribosomal particles, specifically 16S rRNA maturation. While NMP activity is not required for ribosome maturation, ATPase activity is. Associates transiently with small ribosomal subunit protein uS11. ATP hydrolysis breaks the interaction with uS11. May temporarily remove uS11 from the ribosome to enable a conformational change of the ribosomal RNA that is needed for the final maturation step of the small ribosomal subunit.</text>
</comment>
<evidence type="ECO:0000256" key="4">
    <source>
        <dbReference type="ARBA" id="ARBA00022741"/>
    </source>
</evidence>
<sequence length="187" mass="20027">MRVAVTGTPGTGKTTATDRLRERVDASQYDALDADEVDVVHLNDVVQDEELYDDVDEARDSVVVDLDALAAWVDEYVAASDASVVVLDSHLAHHLDVDRVVVLRCHPETLEARLADRGEPAAKAAENAESEALDVVLGETVDAHGTESVYEIATTDQAPDEVADAIAAVIAGEREPSAGTVDYIEYL</sequence>
<feature type="binding site" evidence="7">
    <location>
        <position position="13"/>
    </location>
    <ligand>
        <name>ATP</name>
        <dbReference type="ChEBI" id="CHEBI:30616"/>
    </ligand>
</feature>
<dbReference type="SUPFAM" id="SSF52540">
    <property type="entry name" value="P-loop containing nucleoside triphosphate hydrolases"/>
    <property type="match status" value="1"/>
</dbReference>
<evidence type="ECO:0000256" key="7">
    <source>
        <dbReference type="HAMAP-Rule" id="MF_00039"/>
    </source>
</evidence>
<feature type="binding site" evidence="7">
    <location>
        <position position="15"/>
    </location>
    <ligand>
        <name>ATP</name>
        <dbReference type="ChEBI" id="CHEBI:30616"/>
    </ligand>
</feature>
<dbReference type="Gene3D" id="3.40.50.300">
    <property type="entry name" value="P-loop containing nucleotide triphosphate hydrolases"/>
    <property type="match status" value="1"/>
</dbReference>
<dbReference type="GO" id="GO:0006364">
    <property type="term" value="P:rRNA processing"/>
    <property type="evidence" value="ECO:0007669"/>
    <property type="project" value="UniProtKB-KW"/>
</dbReference>
<evidence type="ECO:0000256" key="5">
    <source>
        <dbReference type="ARBA" id="ARBA00022777"/>
    </source>
</evidence>
<feature type="binding site" evidence="7">
    <location>
        <position position="14"/>
    </location>
    <ligand>
        <name>ATP</name>
        <dbReference type="ChEBI" id="CHEBI:30616"/>
    </ligand>
</feature>
<dbReference type="GO" id="GO:0004017">
    <property type="term" value="F:AMP kinase activity"/>
    <property type="evidence" value="ECO:0007669"/>
    <property type="project" value="UniProtKB-UniRule"/>
</dbReference>
<feature type="binding site" evidence="7">
    <location>
        <position position="10"/>
    </location>
    <ligand>
        <name>ATP</name>
        <dbReference type="ChEBI" id="CHEBI:30616"/>
    </ligand>
</feature>
<dbReference type="Pfam" id="PF13238">
    <property type="entry name" value="AAA_18"/>
    <property type="match status" value="1"/>
</dbReference>
<dbReference type="AlphaFoldDB" id="A0ABD5VDV3"/>
<comment type="similarity">
    <text evidence="7">Belongs to the adenylate kinase family. AK6 subfamily.</text>
</comment>
<feature type="binding site" evidence="7">
    <location>
        <position position="12"/>
    </location>
    <ligand>
        <name>ATP</name>
        <dbReference type="ChEBI" id="CHEBI:30616"/>
    </ligand>
</feature>
<dbReference type="EMBL" id="JBHSXN010000002">
    <property type="protein sequence ID" value="MFC6953602.1"/>
    <property type="molecule type" value="Genomic_DNA"/>
</dbReference>
<evidence type="ECO:0000256" key="3">
    <source>
        <dbReference type="ARBA" id="ARBA00022679"/>
    </source>
</evidence>
<keyword evidence="3 7" id="KW-0808">Transferase</keyword>
<dbReference type="InterPro" id="IPR020618">
    <property type="entry name" value="Adenyl_kinase_AK6"/>
</dbReference>
<comment type="subunit">
    <text evidence="7">Interacts with uS11. Not a structural component of 40S pre-ribosomes, but transiently interacts with them by binding to uS11.</text>
</comment>
<evidence type="ECO:0000256" key="1">
    <source>
        <dbReference type="ARBA" id="ARBA00022517"/>
    </source>
</evidence>
<comment type="caution">
    <text evidence="8">The sequence shown here is derived from an EMBL/GenBank/DDBJ whole genome shotgun (WGS) entry which is preliminary data.</text>
</comment>
<dbReference type="PANTHER" id="PTHR12595">
    <property type="entry name" value="POS9-ACTIVATING FACTOR FAP7-RELATED"/>
    <property type="match status" value="1"/>
</dbReference>
<feature type="binding site" evidence="7">
    <location>
        <position position="117"/>
    </location>
    <ligand>
        <name>ATP</name>
        <dbReference type="ChEBI" id="CHEBI:30616"/>
    </ligand>
</feature>
<organism evidence="8 9">
    <name type="scientific">Halorubellus litoreus</name>
    <dbReference type="NCBI Taxonomy" id="755308"/>
    <lineage>
        <taxon>Archaea</taxon>
        <taxon>Methanobacteriati</taxon>
        <taxon>Methanobacteriota</taxon>
        <taxon>Stenosarchaea group</taxon>
        <taxon>Halobacteria</taxon>
        <taxon>Halobacteriales</taxon>
        <taxon>Halorubellaceae</taxon>
        <taxon>Halorubellus</taxon>
    </lineage>
</organism>
<keyword evidence="4 7" id="KW-0547">Nucleotide-binding</keyword>
<dbReference type="RefSeq" id="WP_336351112.1">
    <property type="nucleotide sequence ID" value="NZ_JAZAQL010000002.1"/>
</dbReference>
<dbReference type="PANTHER" id="PTHR12595:SF0">
    <property type="entry name" value="ADENYLATE KINASE ISOENZYME 6"/>
    <property type="match status" value="1"/>
</dbReference>
<dbReference type="GO" id="GO:0042274">
    <property type="term" value="P:ribosomal small subunit biogenesis"/>
    <property type="evidence" value="ECO:0007669"/>
    <property type="project" value="UniProtKB-UniRule"/>
</dbReference>
<dbReference type="HAMAP" id="MF_00039">
    <property type="entry name" value="Adenylate_kinase_AK6"/>
    <property type="match status" value="1"/>
</dbReference>
<keyword evidence="9" id="KW-1185">Reference proteome</keyword>
<dbReference type="EC" id="2.7.4.3" evidence="7"/>
<feature type="region of interest" description="LID" evidence="7">
    <location>
        <begin position="116"/>
        <end position="126"/>
    </location>
</feature>
<keyword evidence="1 7" id="KW-0690">Ribosome biogenesis</keyword>
<dbReference type="Proteomes" id="UP001596395">
    <property type="component" value="Unassembled WGS sequence"/>
</dbReference>
<name>A0ABD5VDV3_9EURY</name>
<comment type="catalytic activity">
    <reaction evidence="7">
        <text>ATP + H2O = ADP + phosphate + H(+)</text>
        <dbReference type="Rhea" id="RHEA:13065"/>
        <dbReference type="ChEBI" id="CHEBI:15377"/>
        <dbReference type="ChEBI" id="CHEBI:15378"/>
        <dbReference type="ChEBI" id="CHEBI:30616"/>
        <dbReference type="ChEBI" id="CHEBI:43474"/>
        <dbReference type="ChEBI" id="CHEBI:456216"/>
    </reaction>
</comment>
<gene>
    <name evidence="8" type="ORF">ACFQGB_12080</name>
</gene>
<keyword evidence="5 7" id="KW-0418">Kinase</keyword>
<evidence type="ECO:0000313" key="9">
    <source>
        <dbReference type="Proteomes" id="UP001596395"/>
    </source>
</evidence>
<protein>
    <recommendedName>
        <fullName evidence="7">Putative adenylate kinase</fullName>
        <shortName evidence="7">AK</shortName>
        <ecNumber evidence="7">2.7.4.3</ecNumber>
    </recommendedName>
    <alternativeName>
        <fullName evidence="7">ATP-AMP transphosphorylase</fullName>
    </alternativeName>
</protein>
<dbReference type="GO" id="GO:0005524">
    <property type="term" value="F:ATP binding"/>
    <property type="evidence" value="ECO:0007669"/>
    <property type="project" value="UniProtKB-UniRule"/>
</dbReference>
<dbReference type="InterPro" id="IPR027417">
    <property type="entry name" value="P-loop_NTPase"/>
</dbReference>
<comment type="caution">
    <text evidence="7">Lacks conserved residue(s) required for the propagation of feature annotation.</text>
</comment>
<reference evidence="8 9" key="1">
    <citation type="journal article" date="2019" name="Int. J. Syst. Evol. Microbiol.">
        <title>The Global Catalogue of Microorganisms (GCM) 10K type strain sequencing project: providing services to taxonomists for standard genome sequencing and annotation.</title>
        <authorList>
            <consortium name="The Broad Institute Genomics Platform"/>
            <consortium name="The Broad Institute Genome Sequencing Center for Infectious Disease"/>
            <person name="Wu L."/>
            <person name="Ma J."/>
        </authorList>
    </citation>
    <scope>NUCLEOTIDE SEQUENCE [LARGE SCALE GENOMIC DNA]</scope>
    <source>
        <strain evidence="8 9">GX26</strain>
    </source>
</reference>
<proteinExistence type="inferred from homology"/>
<evidence type="ECO:0000256" key="6">
    <source>
        <dbReference type="ARBA" id="ARBA00022840"/>
    </source>
</evidence>